<dbReference type="AlphaFoldDB" id="A0A9W5YNQ3"/>
<keyword evidence="2" id="KW-1133">Transmembrane helix</keyword>
<dbReference type="Pfam" id="PF20246">
    <property type="entry name" value="DUF6601"/>
    <property type="match status" value="1"/>
</dbReference>
<proteinExistence type="predicted"/>
<feature type="transmembrane region" description="Helical" evidence="2">
    <location>
        <begin position="272"/>
        <end position="295"/>
    </location>
</feature>
<evidence type="ECO:0000256" key="2">
    <source>
        <dbReference type="SAM" id="Phobius"/>
    </source>
</evidence>
<evidence type="ECO:0000256" key="1">
    <source>
        <dbReference type="SAM" id="MobiDB-lite"/>
    </source>
</evidence>
<evidence type="ECO:0000313" key="3">
    <source>
        <dbReference type="EMBL" id="GKZ21145.1"/>
    </source>
</evidence>
<keyword evidence="2" id="KW-0812">Transmembrane</keyword>
<comment type="caution">
    <text evidence="3">The sequence shown here is derived from an EMBL/GenBank/DDBJ whole genome shotgun (WGS) entry which is preliminary data.</text>
</comment>
<feature type="transmembrane region" description="Helical" evidence="2">
    <location>
        <begin position="239"/>
        <end position="260"/>
    </location>
</feature>
<evidence type="ECO:0000313" key="4">
    <source>
        <dbReference type="Proteomes" id="UP001143548"/>
    </source>
</evidence>
<feature type="transmembrane region" description="Helical" evidence="2">
    <location>
        <begin position="307"/>
        <end position="326"/>
    </location>
</feature>
<dbReference type="PANTHER" id="PTHR34414">
    <property type="entry name" value="HET DOMAIN-CONTAINING PROTEIN-RELATED"/>
    <property type="match status" value="1"/>
</dbReference>
<dbReference type="InterPro" id="IPR046536">
    <property type="entry name" value="DUF6601"/>
</dbReference>
<dbReference type="PANTHER" id="PTHR34414:SF1">
    <property type="entry name" value="SUBTILISIN-LIKE SERINE PROTEASE"/>
    <property type="match status" value="1"/>
</dbReference>
<feature type="region of interest" description="Disordered" evidence="1">
    <location>
        <begin position="1"/>
        <end position="31"/>
    </location>
</feature>
<dbReference type="Proteomes" id="UP001143548">
    <property type="component" value="Unassembled WGS sequence"/>
</dbReference>
<feature type="compositionally biased region" description="Polar residues" evidence="1">
    <location>
        <begin position="1"/>
        <end position="20"/>
    </location>
</feature>
<gene>
    <name evidence="3" type="ORF">AbraCBS73388_006806</name>
</gene>
<organism evidence="3 4">
    <name type="scientific">Aspergillus brasiliensis</name>
    <dbReference type="NCBI Taxonomy" id="319629"/>
    <lineage>
        <taxon>Eukaryota</taxon>
        <taxon>Fungi</taxon>
        <taxon>Dikarya</taxon>
        <taxon>Ascomycota</taxon>
        <taxon>Pezizomycotina</taxon>
        <taxon>Eurotiomycetes</taxon>
        <taxon>Eurotiomycetidae</taxon>
        <taxon>Eurotiales</taxon>
        <taxon>Aspergillaceae</taxon>
        <taxon>Aspergillus</taxon>
        <taxon>Aspergillus subgen. Circumdati</taxon>
    </lineage>
</organism>
<sequence>MDNAAFSPNSNSNEPTTPESRPNDVTPPFSESLKIRSEGQYTPPAGVNFPLELIRPSEDLPRYLACQLLTPKLNLIHHLLWLAGLPRAARPLHRQKLMQRAFILTESPDEHLVWSPGRIFIKPVPEYLLDHGFWVQNICPDRELHAAACGLLLSYAWLISELIDFQLAKDEHILPNDVTWEAWTKLIHELLQWIDDNHIDDSCNDDSPPTQNDPSHQPRPVIINKRYEFGELRLPRLNAIYRLTPTAFSFYNFVFGFMSVSTWYKELFGHNFSWLLTVLLFISVLLSAMQVGLATDALEENELFQRVCRVFAVTSILFPAVAYGAAEGV</sequence>
<dbReference type="EMBL" id="BROQ01000036">
    <property type="protein sequence ID" value="GKZ21145.1"/>
    <property type="molecule type" value="Genomic_DNA"/>
</dbReference>
<reference evidence="3" key="1">
    <citation type="submission" date="2022-07" db="EMBL/GenBank/DDBJ databases">
        <title>Taxonomy of Aspergillus series Nigri: significant species reduction supported by multi-species coalescent approaches.</title>
        <authorList>
            <person name="Bian C."/>
            <person name="Kusuya Y."/>
            <person name="Sklenar F."/>
            <person name="D'hooge E."/>
            <person name="Yaguchi T."/>
            <person name="Takahashi H."/>
            <person name="Hubka V."/>
        </authorList>
    </citation>
    <scope>NUCLEOTIDE SEQUENCE</scope>
    <source>
        <strain evidence="3">CBS 733.88</strain>
    </source>
</reference>
<protein>
    <submittedName>
        <fullName evidence="3">Uncharacterized protein</fullName>
    </submittedName>
</protein>
<name>A0A9W5YNQ3_9EURO</name>
<keyword evidence="2" id="KW-0472">Membrane</keyword>
<accession>A0A9W5YNQ3</accession>